<gene>
    <name evidence="4" type="ORF">OLEA9_A058092</name>
</gene>
<dbReference type="InterPro" id="IPR016040">
    <property type="entry name" value="NAD(P)-bd_dom"/>
</dbReference>
<dbReference type="GO" id="GO:0005840">
    <property type="term" value="C:ribosome"/>
    <property type="evidence" value="ECO:0007669"/>
    <property type="project" value="UniProtKB-KW"/>
</dbReference>
<name>A0A8S0U3E1_OLEEU</name>
<feature type="non-terminal residue" evidence="4">
    <location>
        <position position="1"/>
    </location>
</feature>
<organism evidence="4 5">
    <name type="scientific">Olea europaea subsp. europaea</name>
    <dbReference type="NCBI Taxonomy" id="158383"/>
    <lineage>
        <taxon>Eukaryota</taxon>
        <taxon>Viridiplantae</taxon>
        <taxon>Streptophyta</taxon>
        <taxon>Embryophyta</taxon>
        <taxon>Tracheophyta</taxon>
        <taxon>Spermatophyta</taxon>
        <taxon>Magnoliopsida</taxon>
        <taxon>eudicotyledons</taxon>
        <taxon>Gunneridae</taxon>
        <taxon>Pentapetalae</taxon>
        <taxon>asterids</taxon>
        <taxon>lamiids</taxon>
        <taxon>Lamiales</taxon>
        <taxon>Oleaceae</taxon>
        <taxon>Oleeae</taxon>
        <taxon>Olea</taxon>
    </lineage>
</organism>
<feature type="compositionally biased region" description="Low complexity" evidence="2">
    <location>
        <begin position="1"/>
        <end position="12"/>
    </location>
</feature>
<proteinExistence type="inferred from homology"/>
<comment type="caution">
    <text evidence="4">The sequence shown here is derived from an EMBL/GenBank/DDBJ whole genome shotgun (WGS) entry which is preliminary data.</text>
</comment>
<evidence type="ECO:0000256" key="2">
    <source>
        <dbReference type="SAM" id="MobiDB-lite"/>
    </source>
</evidence>
<dbReference type="GO" id="GO:0003735">
    <property type="term" value="F:structural constituent of ribosome"/>
    <property type="evidence" value="ECO:0007669"/>
    <property type="project" value="InterPro"/>
</dbReference>
<accession>A0A8S0U3E1</accession>
<sequence length="411" mass="45307">MLSFTRTRTQQRSNRSMSLGGMDCVDPKKSNIVGKILIAATLTAMCILMLKQSPSFNSPSQFSRHEPGVAHVLVTGGAGYIGSHATLRLLKDSYRVTVVDNLSRGNIGAIKVLQQLFPEPGRLQFIYADLGDAKAVHKFFSENAFDAVMHFAAVAYVGESTLDPLKLITSKDHASVQINVGHLDETGRYTGQFSTFALCGFVRAQHQHQHQLNRHNQIHRRHQTYQKNHHQNTTIDCTTSHPQCTTITSKHYQPQNHYHTQKHHNHSFIAASTPKKSATHIRAQILFQHHGTHSTHTRNFANTTASNRTTHLTLSISSTTTRISTHTIDFDSCSKSGTDAQIARSGTEAVTNFEVSGAQISTAAANQDQGSGAQIAHKSGERLSDFTYVAGCEGGALQQLCRCSILRCLRR</sequence>
<comment type="similarity">
    <text evidence="1">Belongs to the NAD(P)-dependent epimerase/dehydratase family.</text>
</comment>
<dbReference type="SUPFAM" id="SSF51735">
    <property type="entry name" value="NAD(P)-binding Rossmann-fold domains"/>
    <property type="match status" value="1"/>
</dbReference>
<dbReference type="Pfam" id="PF16363">
    <property type="entry name" value="GDP_Man_Dehyd"/>
    <property type="match status" value="1"/>
</dbReference>
<dbReference type="OrthoDB" id="1644188at2759"/>
<feature type="region of interest" description="Disordered" evidence="2">
    <location>
        <begin position="1"/>
        <end position="20"/>
    </location>
</feature>
<dbReference type="InterPro" id="IPR038579">
    <property type="entry name" value="Ribosomal_eS21_sf"/>
</dbReference>
<evidence type="ECO:0000256" key="1">
    <source>
        <dbReference type="ARBA" id="ARBA00007637"/>
    </source>
</evidence>
<feature type="domain" description="NAD(P)-binding" evidence="3">
    <location>
        <begin position="73"/>
        <end position="169"/>
    </location>
</feature>
<dbReference type="AlphaFoldDB" id="A0A8S0U3E1"/>
<dbReference type="InterPro" id="IPR036291">
    <property type="entry name" value="NAD(P)-bd_dom_sf"/>
</dbReference>
<dbReference type="Proteomes" id="UP000594638">
    <property type="component" value="Unassembled WGS sequence"/>
</dbReference>
<dbReference type="Gene3D" id="3.40.50.720">
    <property type="entry name" value="NAD(P)-binding Rossmann-like Domain"/>
    <property type="match status" value="1"/>
</dbReference>
<dbReference type="Gene3D" id="3.30.1230.20">
    <property type="match status" value="1"/>
</dbReference>
<dbReference type="GO" id="GO:0006412">
    <property type="term" value="P:translation"/>
    <property type="evidence" value="ECO:0007669"/>
    <property type="project" value="InterPro"/>
</dbReference>
<protein>
    <submittedName>
        <fullName evidence="4">UDP-arabinose 4-epimerase 1</fullName>
    </submittedName>
</protein>
<dbReference type="EMBL" id="CACTIH010007406">
    <property type="protein sequence ID" value="CAA3012587.1"/>
    <property type="molecule type" value="Genomic_DNA"/>
</dbReference>
<evidence type="ECO:0000313" key="4">
    <source>
        <dbReference type="EMBL" id="CAA3012587.1"/>
    </source>
</evidence>
<reference evidence="4 5" key="1">
    <citation type="submission" date="2019-12" db="EMBL/GenBank/DDBJ databases">
        <authorList>
            <person name="Alioto T."/>
            <person name="Alioto T."/>
            <person name="Gomez Garrido J."/>
        </authorList>
    </citation>
    <scope>NUCLEOTIDE SEQUENCE [LARGE SCALE GENOMIC DNA]</scope>
</reference>
<keyword evidence="5" id="KW-1185">Reference proteome</keyword>
<evidence type="ECO:0000259" key="3">
    <source>
        <dbReference type="Pfam" id="PF16363"/>
    </source>
</evidence>
<dbReference type="PANTHER" id="PTHR43725">
    <property type="entry name" value="UDP-GLUCOSE 4-EPIMERASE"/>
    <property type="match status" value="1"/>
</dbReference>
<dbReference type="GO" id="GO:1990904">
    <property type="term" value="C:ribonucleoprotein complex"/>
    <property type="evidence" value="ECO:0007669"/>
    <property type="project" value="UniProtKB-KW"/>
</dbReference>
<evidence type="ECO:0000313" key="5">
    <source>
        <dbReference type="Proteomes" id="UP000594638"/>
    </source>
</evidence>
<dbReference type="PANTHER" id="PTHR43725:SF53">
    <property type="entry name" value="UDP-ARABINOSE 4-EPIMERASE 1"/>
    <property type="match status" value="1"/>
</dbReference>